<sequence length="82" mass="9289">MTRPRGRLVGVMGRLDFASLDLYVGLADRFAFLSVSPLVRLTSGCVWPRVRERVPAGLDKVKDIWSCRMSFLTSELNVINFE</sequence>
<dbReference type="AlphaFoldDB" id="A0A3S5FH65"/>
<evidence type="ECO:0000313" key="2">
    <source>
        <dbReference type="Proteomes" id="UP000784294"/>
    </source>
</evidence>
<name>A0A3S5FH65_9PLAT</name>
<gene>
    <name evidence="1" type="ORF">PXEA_LOCUS35980</name>
</gene>
<comment type="caution">
    <text evidence="1">The sequence shown here is derived from an EMBL/GenBank/DDBJ whole genome shotgun (WGS) entry which is preliminary data.</text>
</comment>
<evidence type="ECO:0000313" key="1">
    <source>
        <dbReference type="EMBL" id="VEL42540.1"/>
    </source>
</evidence>
<proteinExistence type="predicted"/>
<dbReference type="Proteomes" id="UP000784294">
    <property type="component" value="Unassembled WGS sequence"/>
</dbReference>
<keyword evidence="2" id="KW-1185">Reference proteome</keyword>
<dbReference type="EMBL" id="CAAALY010275006">
    <property type="protein sequence ID" value="VEL42540.1"/>
    <property type="molecule type" value="Genomic_DNA"/>
</dbReference>
<reference evidence="1" key="1">
    <citation type="submission" date="2018-11" db="EMBL/GenBank/DDBJ databases">
        <authorList>
            <consortium name="Pathogen Informatics"/>
        </authorList>
    </citation>
    <scope>NUCLEOTIDE SEQUENCE</scope>
</reference>
<accession>A0A3S5FH65</accession>
<protein>
    <submittedName>
        <fullName evidence="1">Uncharacterized protein</fullName>
    </submittedName>
</protein>
<organism evidence="1 2">
    <name type="scientific">Protopolystoma xenopodis</name>
    <dbReference type="NCBI Taxonomy" id="117903"/>
    <lineage>
        <taxon>Eukaryota</taxon>
        <taxon>Metazoa</taxon>
        <taxon>Spiralia</taxon>
        <taxon>Lophotrochozoa</taxon>
        <taxon>Platyhelminthes</taxon>
        <taxon>Monogenea</taxon>
        <taxon>Polyopisthocotylea</taxon>
        <taxon>Polystomatidea</taxon>
        <taxon>Polystomatidae</taxon>
        <taxon>Protopolystoma</taxon>
    </lineage>
</organism>